<dbReference type="InterPro" id="IPR042183">
    <property type="entry name" value="MmgE/PrpD_sf_1"/>
</dbReference>
<dbReference type="PANTHER" id="PTHR16943">
    <property type="entry name" value="2-METHYLCITRATE DEHYDRATASE-RELATED"/>
    <property type="match status" value="1"/>
</dbReference>
<dbReference type="InterPro" id="IPR036148">
    <property type="entry name" value="MmgE/PrpD_sf"/>
</dbReference>
<dbReference type="Gene3D" id="3.30.1330.120">
    <property type="entry name" value="2-methylcitrate dehydratase PrpD"/>
    <property type="match status" value="1"/>
</dbReference>
<dbReference type="EMBL" id="BAAAHH010000009">
    <property type="protein sequence ID" value="GAA0949492.1"/>
    <property type="molecule type" value="Genomic_DNA"/>
</dbReference>
<dbReference type="SUPFAM" id="SSF103378">
    <property type="entry name" value="2-methylcitrate dehydratase PrpD"/>
    <property type="match status" value="1"/>
</dbReference>
<organism evidence="4 5">
    <name type="scientific">Actinocorallia libanotica</name>
    <dbReference type="NCBI Taxonomy" id="46162"/>
    <lineage>
        <taxon>Bacteria</taxon>
        <taxon>Bacillati</taxon>
        <taxon>Actinomycetota</taxon>
        <taxon>Actinomycetes</taxon>
        <taxon>Streptosporangiales</taxon>
        <taxon>Thermomonosporaceae</taxon>
        <taxon>Actinocorallia</taxon>
    </lineage>
</organism>
<dbReference type="InterPro" id="IPR045336">
    <property type="entry name" value="MmgE_PrpD_N"/>
</dbReference>
<comment type="similarity">
    <text evidence="1">Belongs to the PrpD family.</text>
</comment>
<dbReference type="InterPro" id="IPR045337">
    <property type="entry name" value="MmgE_PrpD_C"/>
</dbReference>
<protein>
    <submittedName>
        <fullName evidence="4">MmgE/PrpD family protein</fullName>
    </submittedName>
</protein>
<dbReference type="Proteomes" id="UP001500665">
    <property type="component" value="Unassembled WGS sequence"/>
</dbReference>
<dbReference type="InterPro" id="IPR042188">
    <property type="entry name" value="MmgE/PrpD_sf_2"/>
</dbReference>
<name>A0ABP4BHI4_9ACTN</name>
<feature type="domain" description="MmgE/PrpD N-terminal" evidence="2">
    <location>
        <begin position="6"/>
        <end position="241"/>
    </location>
</feature>
<gene>
    <name evidence="4" type="ORF">GCM10009550_26880</name>
</gene>
<sequence>MTTIAEELADWALGVRPDQVPEDVRRAAARHLLDALGNAVAGAKARAAVAAVRAARAMGPGDALVIGESERLSRPAAALANGVLIHALDFDDTHAGGLVHASAPVVPVLLAEGGAVSGEEALTALAIGLETICRLGAAAPHGFHAVGLHATAACGVFASALTAARLRGLSAAETVNALGIAGSRASGLLEFLNTGSSTKQLHPGFAASDGLVAAALAAAGATGPSTVFEGEYGLYRALARRDADRSAILDGLGDRWEATRITVKPYPACQLMHAQLDAAHEVRAELVDHLRDLDEVVVEAHPDAASIVCAPGKETPRSAYDAKFSLPWSVAAMLVDGSVTVATYDRIDRPEVTALAARVRTEVVDFGGVAADQPGRIRVRTAGGRTAAAEVARSGGGPDDPGIDRLVTAKALGNLGPGGEKIIDPVLGLADAPSLAGLIRALENHEL</sequence>
<evidence type="ECO:0000259" key="3">
    <source>
        <dbReference type="Pfam" id="PF19305"/>
    </source>
</evidence>
<dbReference type="Gene3D" id="1.10.4100.10">
    <property type="entry name" value="2-methylcitrate dehydratase PrpD"/>
    <property type="match status" value="1"/>
</dbReference>
<feature type="domain" description="MmgE/PrpD C-terminal" evidence="3">
    <location>
        <begin position="266"/>
        <end position="416"/>
    </location>
</feature>
<dbReference type="RefSeq" id="WP_344240453.1">
    <property type="nucleotide sequence ID" value="NZ_BAAAHH010000009.1"/>
</dbReference>
<proteinExistence type="inferred from homology"/>
<dbReference type="InterPro" id="IPR005656">
    <property type="entry name" value="MmgE_PrpD"/>
</dbReference>
<evidence type="ECO:0000259" key="2">
    <source>
        <dbReference type="Pfam" id="PF03972"/>
    </source>
</evidence>
<accession>A0ABP4BHI4</accession>
<dbReference type="Pfam" id="PF03972">
    <property type="entry name" value="MmgE_PrpD_N"/>
    <property type="match status" value="1"/>
</dbReference>
<comment type="caution">
    <text evidence="4">The sequence shown here is derived from an EMBL/GenBank/DDBJ whole genome shotgun (WGS) entry which is preliminary data.</text>
</comment>
<evidence type="ECO:0000256" key="1">
    <source>
        <dbReference type="ARBA" id="ARBA00006174"/>
    </source>
</evidence>
<evidence type="ECO:0000313" key="5">
    <source>
        <dbReference type="Proteomes" id="UP001500665"/>
    </source>
</evidence>
<dbReference type="PANTHER" id="PTHR16943:SF8">
    <property type="entry name" value="2-METHYLCITRATE DEHYDRATASE"/>
    <property type="match status" value="1"/>
</dbReference>
<reference evidence="5" key="1">
    <citation type="journal article" date="2019" name="Int. J. Syst. Evol. Microbiol.">
        <title>The Global Catalogue of Microorganisms (GCM) 10K type strain sequencing project: providing services to taxonomists for standard genome sequencing and annotation.</title>
        <authorList>
            <consortium name="The Broad Institute Genomics Platform"/>
            <consortium name="The Broad Institute Genome Sequencing Center for Infectious Disease"/>
            <person name="Wu L."/>
            <person name="Ma J."/>
        </authorList>
    </citation>
    <scope>NUCLEOTIDE SEQUENCE [LARGE SCALE GENOMIC DNA]</scope>
    <source>
        <strain evidence="5">JCM 10696</strain>
    </source>
</reference>
<keyword evidence="5" id="KW-1185">Reference proteome</keyword>
<dbReference type="Pfam" id="PF19305">
    <property type="entry name" value="MmgE_PrpD_C"/>
    <property type="match status" value="1"/>
</dbReference>
<evidence type="ECO:0000313" key="4">
    <source>
        <dbReference type="EMBL" id="GAA0949492.1"/>
    </source>
</evidence>